<gene>
    <name evidence="2" type="ORF">RHSP_10785</name>
</gene>
<feature type="compositionally biased region" description="Basic residues" evidence="1">
    <location>
        <begin position="60"/>
        <end position="69"/>
    </location>
</feature>
<feature type="compositionally biased region" description="Polar residues" evidence="1">
    <location>
        <begin position="82"/>
        <end position="93"/>
    </location>
</feature>
<protein>
    <submittedName>
        <fullName evidence="2">Uncharacterized protein</fullName>
    </submittedName>
</protein>
<comment type="caution">
    <text evidence="2">The sequence shown here is derived from an EMBL/GenBank/DDBJ whole genome shotgun (WGS) entry which is preliminary data.</text>
</comment>
<keyword evidence="3" id="KW-1185">Reference proteome</keyword>
<feature type="region of interest" description="Disordered" evidence="1">
    <location>
        <begin position="314"/>
        <end position="333"/>
    </location>
</feature>
<feature type="compositionally biased region" description="Low complexity" evidence="1">
    <location>
        <begin position="1"/>
        <end position="13"/>
    </location>
</feature>
<reference evidence="2 3" key="1">
    <citation type="journal article" date="2012" name="BMC Genomics">
        <title>Genomic basis of broad host range and environmental adaptability of Rhizobium tropici CIAT 899 and Rhizobium sp. PRF 81 which are used in inoculants for common bean (Phaseolus vulgaris L.).</title>
        <authorList>
            <person name="Ormeno-Orrillo E."/>
            <person name="Menna P."/>
            <person name="Almeida L.G."/>
            <person name="Ollero F.J."/>
            <person name="Nicolas M.F."/>
            <person name="Pains Rodrigues E."/>
            <person name="Shigueyoshi Nakatani A."/>
            <person name="Silva Batista J.S."/>
            <person name="Oliveira Chueire L.M."/>
            <person name="Souza R.C."/>
            <person name="Ribeiro Vasconcelos A.T."/>
            <person name="Megias M."/>
            <person name="Hungria M."/>
            <person name="Martinez-Romero E."/>
        </authorList>
    </citation>
    <scope>NUCLEOTIDE SEQUENCE [LARGE SCALE GENOMIC DNA]</scope>
    <source>
        <strain evidence="2 3">PRF 81</strain>
    </source>
</reference>
<evidence type="ECO:0000256" key="1">
    <source>
        <dbReference type="SAM" id="MobiDB-lite"/>
    </source>
</evidence>
<dbReference type="Proteomes" id="UP000012429">
    <property type="component" value="Unassembled WGS sequence"/>
</dbReference>
<name>N6UFF1_9HYPH</name>
<dbReference type="EMBL" id="AQHN01000011">
    <property type="protein sequence ID" value="ENN88898.1"/>
    <property type="molecule type" value="Genomic_DNA"/>
</dbReference>
<feature type="region of interest" description="Disordered" evidence="1">
    <location>
        <begin position="52"/>
        <end position="93"/>
    </location>
</feature>
<evidence type="ECO:0000313" key="3">
    <source>
        <dbReference type="Proteomes" id="UP000012429"/>
    </source>
</evidence>
<proteinExistence type="predicted"/>
<evidence type="ECO:0000313" key="2">
    <source>
        <dbReference type="EMBL" id="ENN88898.1"/>
    </source>
</evidence>
<feature type="region of interest" description="Disordered" evidence="1">
    <location>
        <begin position="1"/>
        <end position="21"/>
    </location>
</feature>
<feature type="compositionally biased region" description="Basic residues" evidence="1">
    <location>
        <begin position="322"/>
        <end position="333"/>
    </location>
</feature>
<dbReference type="AlphaFoldDB" id="N6UFF1"/>
<accession>N6UFF1</accession>
<organism evidence="2 3">
    <name type="scientific">Rhizobium freirei PRF 81</name>
    <dbReference type="NCBI Taxonomy" id="363754"/>
    <lineage>
        <taxon>Bacteria</taxon>
        <taxon>Pseudomonadati</taxon>
        <taxon>Pseudomonadota</taxon>
        <taxon>Alphaproteobacteria</taxon>
        <taxon>Hyphomicrobiales</taxon>
        <taxon>Rhizobiaceae</taxon>
        <taxon>Rhizobium/Agrobacterium group</taxon>
        <taxon>Rhizobium</taxon>
    </lineage>
</organism>
<sequence length="333" mass="36523">MAMAATKLAATAARKPRRPMPAARASGFSIAAIAASMASSFAAGASASIGSNASLNGRVPRARKSKRSATRASPAINRSIHSRSAASNSPSMKAVSCSSVGMCPLFNSLISIPQSPTSRRCSVARHPHAIGEFRPRRRQPAHDGADRHTQDFRHLAIGKPLDIGQKHGRALRLGQRLNPLQHLSRQDVRFGLAGTVENQRLIGIDEAMSHAYPARTNFVQPYRMEDGEEPAIQSRARCKLRRPLQRPDAGRLHEIVGHVALARQHHTIAPQPRQMLGQARPDILFARYGILHGIRASGSRRTFRRLRCSPTISRNRATSDRHHSHISRKAPCW</sequence>